<keyword evidence="3" id="KW-1185">Reference proteome</keyword>
<comment type="caution">
    <text evidence="2">The sequence shown here is derived from an EMBL/GenBank/DDBJ whole genome shotgun (WGS) entry which is preliminary data.</text>
</comment>
<organism evidence="2 3">
    <name type="scientific">Naegleria fowleri</name>
    <name type="common">Brain eating amoeba</name>
    <dbReference type="NCBI Taxonomy" id="5763"/>
    <lineage>
        <taxon>Eukaryota</taxon>
        <taxon>Discoba</taxon>
        <taxon>Heterolobosea</taxon>
        <taxon>Tetramitia</taxon>
        <taxon>Eutetramitia</taxon>
        <taxon>Vahlkampfiidae</taxon>
        <taxon>Naegleria</taxon>
    </lineage>
</organism>
<reference evidence="2 3" key="1">
    <citation type="journal article" date="2019" name="Sci. Rep.">
        <title>Nanopore sequencing improves the draft genome of the human pathogenic amoeba Naegleria fowleri.</title>
        <authorList>
            <person name="Liechti N."/>
            <person name="Schurch N."/>
            <person name="Bruggmann R."/>
            <person name="Wittwer M."/>
        </authorList>
    </citation>
    <scope>NUCLEOTIDE SEQUENCE [LARGE SCALE GENOMIC DNA]</scope>
    <source>
        <strain evidence="2 3">ATCC 30894</strain>
    </source>
</reference>
<dbReference type="RefSeq" id="XP_044566458.1">
    <property type="nucleotide sequence ID" value="XM_044702919.1"/>
</dbReference>
<evidence type="ECO:0000256" key="1">
    <source>
        <dbReference type="SAM" id="MobiDB-lite"/>
    </source>
</evidence>
<dbReference type="EMBL" id="VFQX01000013">
    <property type="protein sequence ID" value="KAF0981745.1"/>
    <property type="molecule type" value="Genomic_DNA"/>
</dbReference>
<evidence type="ECO:0000313" key="3">
    <source>
        <dbReference type="Proteomes" id="UP000444721"/>
    </source>
</evidence>
<protein>
    <submittedName>
        <fullName evidence="2">Uncharacterized protein</fullName>
    </submittedName>
</protein>
<dbReference type="GeneID" id="68119617"/>
<name>A0A6A5C8M3_NAEFO</name>
<gene>
    <name evidence="2" type="ORF">FDP41_012402</name>
</gene>
<proteinExistence type="predicted"/>
<dbReference type="VEuPathDB" id="AmoebaDB:NF0071530"/>
<evidence type="ECO:0000313" key="2">
    <source>
        <dbReference type="EMBL" id="KAF0981745.1"/>
    </source>
</evidence>
<feature type="region of interest" description="Disordered" evidence="1">
    <location>
        <begin position="1"/>
        <end position="31"/>
    </location>
</feature>
<sequence length="162" mass="18472">MPQTTSSSSSSKQQKSNATNSKPVTVQPRKIIPKSQKVHVIEEASLPSKKVKRPLQHDGVSERATYTIPVSVYNEMVQKVSEYQEIFNHIQESITEMYNIMKEGKQVYSHLPFKVVHDHRVCTIPSEVVEEALALKTQEKACIFLSPKLFQKDLIQADPFEF</sequence>
<feature type="compositionally biased region" description="Low complexity" evidence="1">
    <location>
        <begin position="1"/>
        <end position="22"/>
    </location>
</feature>
<dbReference type="VEuPathDB" id="AmoebaDB:NfTy_040190"/>
<dbReference type="AlphaFoldDB" id="A0A6A5C8M3"/>
<dbReference type="VEuPathDB" id="AmoebaDB:FDP41_012402"/>
<dbReference type="Proteomes" id="UP000444721">
    <property type="component" value="Unassembled WGS sequence"/>
</dbReference>
<accession>A0A6A5C8M3</accession>